<comment type="caution">
    <text evidence="3">The sequence shown here is derived from an EMBL/GenBank/DDBJ whole genome shotgun (WGS) entry which is preliminary data.</text>
</comment>
<feature type="binding site" evidence="2">
    <location>
        <position position="208"/>
    </location>
    <ligand>
        <name>Mg(2+)</name>
        <dbReference type="ChEBI" id="CHEBI:18420"/>
    </ligand>
</feature>
<dbReference type="HAMAP" id="MF_01139">
    <property type="entry name" value="ISPT"/>
    <property type="match status" value="1"/>
</dbReference>
<dbReference type="InterPro" id="IPR018520">
    <property type="entry name" value="UPP_synth-like_CS"/>
</dbReference>
<comment type="similarity">
    <text evidence="2">Belongs to the UPP synthase family.</text>
</comment>
<dbReference type="GO" id="GO:0045547">
    <property type="term" value="F:ditrans,polycis-polyprenyl diphosphate synthase [(2E,6E)-farnesyl diphosphate specific] activity"/>
    <property type="evidence" value="ECO:0007669"/>
    <property type="project" value="TreeGrafter"/>
</dbReference>
<dbReference type="FunFam" id="3.40.1180.10:FF:000001">
    <property type="entry name" value="(2E,6E)-farnesyl-diphosphate-specific ditrans,polycis-undecaprenyl-diphosphate synthase"/>
    <property type="match status" value="1"/>
</dbReference>
<feature type="active site" description="Proton acceptor" evidence="2">
    <location>
        <position position="69"/>
    </location>
</feature>
<accession>A0A0B8T3Q2</accession>
<keyword evidence="2" id="KW-0479">Metal-binding</keyword>
<dbReference type="OrthoDB" id="4191603at2"/>
<feature type="binding site" evidence="2">
    <location>
        <position position="21"/>
    </location>
    <ligand>
        <name>Mg(2+)</name>
        <dbReference type="ChEBI" id="CHEBI:18420"/>
    </ligand>
</feature>
<dbReference type="PATRIC" id="fig|1229276.3.peg.398"/>
<gene>
    <name evidence="3" type="ORF">DI53_0384</name>
</gene>
<evidence type="ECO:0000313" key="3">
    <source>
        <dbReference type="EMBL" id="KGE15831.1"/>
    </source>
</evidence>
<dbReference type="EMBL" id="JJMU01000005">
    <property type="protein sequence ID" value="KGE15831.1"/>
    <property type="molecule type" value="Genomic_DNA"/>
</dbReference>
<keyword evidence="1 2" id="KW-0808">Transferase</keyword>
<reference evidence="3 4" key="2">
    <citation type="journal article" date="2015" name="PLoS ONE">
        <title>Whole-Genome Optical Mapping and Finished Genome Sequence of Sphingobacterium deserti sp. nov., a New Species Isolated from the Western Desert of China.</title>
        <authorList>
            <person name="Teng C."/>
            <person name="Zhou Z."/>
            <person name="Molnar I."/>
            <person name="Li X."/>
            <person name="Tang R."/>
            <person name="Chen M."/>
            <person name="Wang L."/>
            <person name="Su S."/>
            <person name="Zhang W."/>
            <person name="Lin M."/>
        </authorList>
    </citation>
    <scope>NUCLEOTIDE SEQUENCE [LARGE SCALE GENOMIC DNA]</scope>
    <source>
        <strain evidence="4">ACCC05744</strain>
    </source>
</reference>
<dbReference type="Proteomes" id="UP000031802">
    <property type="component" value="Unassembled WGS sequence"/>
</dbReference>
<dbReference type="NCBIfam" id="TIGR00055">
    <property type="entry name" value="uppS"/>
    <property type="match status" value="1"/>
</dbReference>
<dbReference type="CDD" id="cd00475">
    <property type="entry name" value="Cis_IPPS"/>
    <property type="match status" value="1"/>
</dbReference>
<dbReference type="SUPFAM" id="SSF64005">
    <property type="entry name" value="Undecaprenyl diphosphate synthase"/>
    <property type="match status" value="1"/>
</dbReference>
<protein>
    <recommendedName>
        <fullName evidence="2">Isoprenyl transferase</fullName>
        <ecNumber evidence="2">2.5.1.-</ecNumber>
    </recommendedName>
</protein>
<feature type="binding site" evidence="2">
    <location>
        <begin position="66"/>
        <end position="68"/>
    </location>
    <ligand>
        <name>substrate</name>
    </ligand>
</feature>
<feature type="binding site" evidence="2">
    <location>
        <position position="72"/>
    </location>
    <ligand>
        <name>substrate</name>
    </ligand>
</feature>
<dbReference type="AlphaFoldDB" id="A0A0B8T3Q2"/>
<feature type="binding site" evidence="2">
    <location>
        <position position="70"/>
    </location>
    <ligand>
        <name>substrate</name>
    </ligand>
</feature>
<dbReference type="eggNOG" id="COG0020">
    <property type="taxonomic scope" value="Bacteria"/>
</dbReference>
<reference evidence="4" key="1">
    <citation type="submission" date="2014-04" db="EMBL/GenBank/DDBJ databases">
        <title>Whole-Genome optical mapping and complete genome sequence of Sphingobacterium deserti sp. nov., a new spaces isolated from desert in the west of China.</title>
        <authorList>
            <person name="Teng C."/>
            <person name="Zhou Z."/>
            <person name="Li X."/>
            <person name="Chen M."/>
            <person name="Lin M."/>
            <person name="Wang L."/>
            <person name="Su S."/>
            <person name="Zhang C."/>
            <person name="Zhang W."/>
        </authorList>
    </citation>
    <scope>NUCLEOTIDE SEQUENCE [LARGE SCALE GENOMIC DNA]</scope>
    <source>
        <strain evidence="4">ACCC05744</strain>
    </source>
</reference>
<feature type="active site" evidence="2">
    <location>
        <position position="21"/>
    </location>
</feature>
<dbReference type="InterPro" id="IPR001441">
    <property type="entry name" value="UPP_synth-like"/>
</dbReference>
<dbReference type="STRING" id="1229276.DI53_0384"/>
<name>A0A0B8T3Q2_9SPHI</name>
<dbReference type="PANTHER" id="PTHR10291">
    <property type="entry name" value="DEHYDRODOLICHYL DIPHOSPHATE SYNTHASE FAMILY MEMBER"/>
    <property type="match status" value="1"/>
</dbReference>
<feature type="binding site" evidence="2">
    <location>
        <begin position="22"/>
        <end position="25"/>
    </location>
    <ligand>
        <name>substrate</name>
    </ligand>
</feature>
<comment type="function">
    <text evidence="2">Catalyzes the condensation of isopentenyl diphosphate (IPP) with allylic pyrophosphates generating different type of terpenoids.</text>
</comment>
<keyword evidence="2" id="KW-0460">Magnesium</keyword>
<feature type="binding site" evidence="2">
    <location>
        <position position="189"/>
    </location>
    <ligand>
        <name>substrate</name>
    </ligand>
</feature>
<dbReference type="Gene3D" id="3.40.1180.10">
    <property type="entry name" value="Decaprenyl diphosphate synthase-like"/>
    <property type="match status" value="1"/>
</dbReference>
<sequence length="245" mass="27916">MSFKEKISKEKLPRHVAIIMDGNGRWAKGIGKLRIFGHQNGVSAVREAMEGCVDIGVTYLTLYAFSSENWNRPKLEVKALMELLVNTLAKETKTFMQNGVRLNVIGNMQDLPTNCQSKLIDTIELTKNNTACVLTLALSYGSRAEIVEATKAIVRLVSAGELDVDDISEKTISEHLFTAGMPDPDLMIRTSGEQRISNYLLYQMAYTEFCFLDKMWPEFTRDDLYEAIYHYQHRERRFGKTSEQL</sequence>
<feature type="binding site" evidence="2">
    <location>
        <begin position="195"/>
        <end position="197"/>
    </location>
    <ligand>
        <name>substrate</name>
    </ligand>
</feature>
<feature type="binding site" evidence="2">
    <location>
        <position position="34"/>
    </location>
    <ligand>
        <name>substrate</name>
    </ligand>
</feature>
<dbReference type="GO" id="GO:0016094">
    <property type="term" value="P:polyprenol biosynthetic process"/>
    <property type="evidence" value="ECO:0007669"/>
    <property type="project" value="TreeGrafter"/>
</dbReference>
<dbReference type="PROSITE" id="PS01066">
    <property type="entry name" value="UPP_SYNTHASE"/>
    <property type="match status" value="1"/>
</dbReference>
<dbReference type="EC" id="2.5.1.-" evidence="2"/>
<dbReference type="Pfam" id="PF01255">
    <property type="entry name" value="Prenyltransf"/>
    <property type="match status" value="1"/>
</dbReference>
<dbReference type="NCBIfam" id="NF011405">
    <property type="entry name" value="PRK14830.1"/>
    <property type="match status" value="1"/>
</dbReference>
<organism evidence="3 4">
    <name type="scientific">Sphingobacterium deserti</name>
    <dbReference type="NCBI Taxonomy" id="1229276"/>
    <lineage>
        <taxon>Bacteria</taxon>
        <taxon>Pseudomonadati</taxon>
        <taxon>Bacteroidota</taxon>
        <taxon>Sphingobacteriia</taxon>
        <taxon>Sphingobacteriales</taxon>
        <taxon>Sphingobacteriaceae</taxon>
        <taxon>Sphingobacterium</taxon>
    </lineage>
</organism>
<evidence type="ECO:0000256" key="1">
    <source>
        <dbReference type="ARBA" id="ARBA00022679"/>
    </source>
</evidence>
<evidence type="ECO:0000313" key="4">
    <source>
        <dbReference type="Proteomes" id="UP000031802"/>
    </source>
</evidence>
<dbReference type="InterPro" id="IPR036424">
    <property type="entry name" value="UPP_synth-like_sf"/>
</dbReference>
<dbReference type="PANTHER" id="PTHR10291:SF0">
    <property type="entry name" value="DEHYDRODOLICHYL DIPHOSPHATE SYNTHASE 2"/>
    <property type="match status" value="1"/>
</dbReference>
<dbReference type="GO" id="GO:0000287">
    <property type="term" value="F:magnesium ion binding"/>
    <property type="evidence" value="ECO:0007669"/>
    <property type="project" value="UniProtKB-UniRule"/>
</dbReference>
<comment type="cofactor">
    <cofactor evidence="2">
        <name>Mg(2+)</name>
        <dbReference type="ChEBI" id="CHEBI:18420"/>
    </cofactor>
    <text evidence="2">Binds 2 magnesium ions per subunit.</text>
</comment>
<evidence type="ECO:0000256" key="2">
    <source>
        <dbReference type="HAMAP-Rule" id="MF_01139"/>
    </source>
</evidence>
<proteinExistence type="inferred from homology"/>
<feature type="binding site" evidence="2">
    <location>
        <position position="26"/>
    </location>
    <ligand>
        <name>substrate</name>
    </ligand>
</feature>
<comment type="subunit">
    <text evidence="2">Homodimer.</text>
</comment>
<feature type="binding site" evidence="2">
    <location>
        <position position="38"/>
    </location>
    <ligand>
        <name>substrate</name>
    </ligand>
</feature>
<keyword evidence="4" id="KW-1185">Reference proteome</keyword>
<dbReference type="RefSeq" id="WP_037494753.1">
    <property type="nucleotide sequence ID" value="NZ_JJMU01000005.1"/>
</dbReference>